<feature type="compositionally biased region" description="Pro residues" evidence="1">
    <location>
        <begin position="50"/>
        <end position="59"/>
    </location>
</feature>
<gene>
    <name evidence="2" type="ORF">BO71DRAFT_402689</name>
</gene>
<feature type="region of interest" description="Disordered" evidence="1">
    <location>
        <begin position="1"/>
        <end position="59"/>
    </location>
</feature>
<dbReference type="VEuPathDB" id="FungiDB:BO71DRAFT_402689"/>
<evidence type="ECO:0000313" key="3">
    <source>
        <dbReference type="Proteomes" id="UP000247810"/>
    </source>
</evidence>
<dbReference type="Proteomes" id="UP000247810">
    <property type="component" value="Unassembled WGS sequence"/>
</dbReference>
<organism evidence="2 3">
    <name type="scientific">Aspergillus ellipticus CBS 707.79</name>
    <dbReference type="NCBI Taxonomy" id="1448320"/>
    <lineage>
        <taxon>Eukaryota</taxon>
        <taxon>Fungi</taxon>
        <taxon>Dikarya</taxon>
        <taxon>Ascomycota</taxon>
        <taxon>Pezizomycotina</taxon>
        <taxon>Eurotiomycetes</taxon>
        <taxon>Eurotiomycetidae</taxon>
        <taxon>Eurotiales</taxon>
        <taxon>Aspergillaceae</taxon>
        <taxon>Aspergillus</taxon>
        <taxon>Aspergillus subgen. Circumdati</taxon>
    </lineage>
</organism>
<name>A0A319DP93_9EURO</name>
<evidence type="ECO:0000256" key="1">
    <source>
        <dbReference type="SAM" id="MobiDB-lite"/>
    </source>
</evidence>
<reference evidence="2 3" key="1">
    <citation type="submission" date="2018-02" db="EMBL/GenBank/DDBJ databases">
        <title>The genomes of Aspergillus section Nigri reveals drivers in fungal speciation.</title>
        <authorList>
            <consortium name="DOE Joint Genome Institute"/>
            <person name="Vesth T.C."/>
            <person name="Nybo J."/>
            <person name="Theobald S."/>
            <person name="Brandl J."/>
            <person name="Frisvad J.C."/>
            <person name="Nielsen K.F."/>
            <person name="Lyhne E.K."/>
            <person name="Kogle M.E."/>
            <person name="Kuo A."/>
            <person name="Riley R."/>
            <person name="Clum A."/>
            <person name="Nolan M."/>
            <person name="Lipzen A."/>
            <person name="Salamov A."/>
            <person name="Henrissat B."/>
            <person name="Wiebenga A."/>
            <person name="De vries R.P."/>
            <person name="Grigoriev I.V."/>
            <person name="Mortensen U.H."/>
            <person name="Andersen M.R."/>
            <person name="Baker S.E."/>
        </authorList>
    </citation>
    <scope>NUCLEOTIDE SEQUENCE [LARGE SCALE GENOMIC DNA]</scope>
    <source>
        <strain evidence="2 3">CBS 707.79</strain>
    </source>
</reference>
<feature type="compositionally biased region" description="Polar residues" evidence="1">
    <location>
        <begin position="1"/>
        <end position="22"/>
    </location>
</feature>
<dbReference type="AlphaFoldDB" id="A0A319DP93"/>
<evidence type="ECO:0000313" key="2">
    <source>
        <dbReference type="EMBL" id="PYH89888.1"/>
    </source>
</evidence>
<keyword evidence="3" id="KW-1185">Reference proteome</keyword>
<accession>A0A319DP93</accession>
<proteinExistence type="predicted"/>
<sequence length="59" mass="6742">MQHTAYRNRIQTTPAPDRSPQSIHPPIQPARQPTSHLPNPSINRTHRIPSTPPDPTYIR</sequence>
<feature type="compositionally biased region" description="Polar residues" evidence="1">
    <location>
        <begin position="31"/>
        <end position="43"/>
    </location>
</feature>
<dbReference type="EMBL" id="KZ826007">
    <property type="protein sequence ID" value="PYH89888.1"/>
    <property type="molecule type" value="Genomic_DNA"/>
</dbReference>
<protein>
    <submittedName>
        <fullName evidence="2">Uncharacterized protein</fullName>
    </submittedName>
</protein>